<protein>
    <submittedName>
        <fullName evidence="2">Uncharacterized protein</fullName>
    </submittedName>
</protein>
<feature type="chain" id="PRO_5042021722" evidence="1">
    <location>
        <begin position="19"/>
        <end position="445"/>
    </location>
</feature>
<feature type="signal peptide" evidence="1">
    <location>
        <begin position="1"/>
        <end position="18"/>
    </location>
</feature>
<name>A0AAD5YDQ3_9APHY</name>
<keyword evidence="3" id="KW-1185">Reference proteome</keyword>
<sequence length="445" mass="46329">MLKPFIFLPFLAIAVVSAGNDWATPCFGGTCRYNQQSSGSSTLWTSLVINGSPAAISDITPAAGWTIVGCSPDSETQDIRLVCTGNPQDCAHLDKNGAVGTIVRLPEDCGPMPFARVANKWLSQDQTVPSSITAKFRGKSFTVHELALDTDFSSVDPSQNGEVTLYIQGSSASGNQVDFNTTTVTDGDIQARGLGDWIKEVLSGFAFNYTRSNTLPPISVQKAFTPFDQSISCPNFTAEVRIDVSASAVAEISYGIAAVGKLIPPELTEFGIFAGLDAELDGNLKLASTATALIDTGVVTVFQQGIPGLDIPGILSIGPVFKVNVEANGTADANVDLDVDLSYTVSNAKIFFPPQHGSSSGGFTPADTNLKLSVAPNASLQGAIEGHVIPTIEFGLSALGGIAKASIDLNLDTSANLDLSLQATSNSFAGCIDLSGGLATSSFSR</sequence>
<keyword evidence="1" id="KW-0732">Signal</keyword>
<proteinExistence type="predicted"/>
<evidence type="ECO:0000313" key="2">
    <source>
        <dbReference type="EMBL" id="KAJ3482999.1"/>
    </source>
</evidence>
<reference evidence="2" key="1">
    <citation type="submission" date="2022-07" db="EMBL/GenBank/DDBJ databases">
        <title>Genome Sequence of Physisporinus lineatus.</title>
        <authorList>
            <person name="Buettner E."/>
        </authorList>
    </citation>
    <scope>NUCLEOTIDE SEQUENCE</scope>
    <source>
        <strain evidence="2">VT162</strain>
    </source>
</reference>
<comment type="caution">
    <text evidence="2">The sequence shown here is derived from an EMBL/GenBank/DDBJ whole genome shotgun (WGS) entry which is preliminary data.</text>
</comment>
<dbReference type="AlphaFoldDB" id="A0AAD5YDQ3"/>
<organism evidence="2 3">
    <name type="scientific">Meripilus lineatus</name>
    <dbReference type="NCBI Taxonomy" id="2056292"/>
    <lineage>
        <taxon>Eukaryota</taxon>
        <taxon>Fungi</taxon>
        <taxon>Dikarya</taxon>
        <taxon>Basidiomycota</taxon>
        <taxon>Agaricomycotina</taxon>
        <taxon>Agaricomycetes</taxon>
        <taxon>Polyporales</taxon>
        <taxon>Meripilaceae</taxon>
        <taxon>Meripilus</taxon>
    </lineage>
</organism>
<gene>
    <name evidence="2" type="ORF">NLI96_g6615</name>
</gene>
<dbReference type="Proteomes" id="UP001212997">
    <property type="component" value="Unassembled WGS sequence"/>
</dbReference>
<dbReference type="EMBL" id="JANAWD010000247">
    <property type="protein sequence ID" value="KAJ3482999.1"/>
    <property type="molecule type" value="Genomic_DNA"/>
</dbReference>
<evidence type="ECO:0000313" key="3">
    <source>
        <dbReference type="Proteomes" id="UP001212997"/>
    </source>
</evidence>
<accession>A0AAD5YDQ3</accession>
<evidence type="ECO:0000256" key="1">
    <source>
        <dbReference type="SAM" id="SignalP"/>
    </source>
</evidence>